<dbReference type="UniPathway" id="UPA00094"/>
<evidence type="ECO:0000259" key="10">
    <source>
        <dbReference type="PROSITE" id="PS50968"/>
    </source>
</evidence>
<dbReference type="Proteomes" id="UP000245252">
    <property type="component" value="Unassembled WGS sequence"/>
</dbReference>
<evidence type="ECO:0000256" key="7">
    <source>
        <dbReference type="ARBA" id="ARBA00023160"/>
    </source>
</evidence>
<keyword evidence="12" id="KW-1185">Reference proteome</keyword>
<evidence type="ECO:0000313" key="11">
    <source>
        <dbReference type="EMBL" id="PWE55937.1"/>
    </source>
</evidence>
<dbReference type="NCBIfam" id="NF005457">
    <property type="entry name" value="PRK07051.1"/>
    <property type="match status" value="1"/>
</dbReference>
<dbReference type="GO" id="GO:0006633">
    <property type="term" value="P:fatty acid biosynthetic process"/>
    <property type="evidence" value="ECO:0007669"/>
    <property type="project" value="UniProtKB-UniPathway"/>
</dbReference>
<accession>A0A2U2DRL3</accession>
<dbReference type="GO" id="GO:0009317">
    <property type="term" value="C:acetyl-CoA carboxylase complex"/>
    <property type="evidence" value="ECO:0007669"/>
    <property type="project" value="InterPro"/>
</dbReference>
<dbReference type="InterPro" id="IPR011053">
    <property type="entry name" value="Single_hybrid_motif"/>
</dbReference>
<comment type="function">
    <text evidence="1 9">This protein is a component of the acetyl coenzyme A carboxylase complex; first, biotin carboxylase catalyzes the carboxylation of the carrier protein and then the transcarboxylase transfers the carboxyl group to form malonyl-CoA.</text>
</comment>
<evidence type="ECO:0000256" key="9">
    <source>
        <dbReference type="RuleBase" id="RU364072"/>
    </source>
</evidence>
<dbReference type="PROSITE" id="PS50968">
    <property type="entry name" value="BIOTINYL_LIPOYL"/>
    <property type="match status" value="1"/>
</dbReference>
<keyword evidence="8 9" id="KW-0092">Biotin</keyword>
<evidence type="ECO:0000256" key="8">
    <source>
        <dbReference type="ARBA" id="ARBA00023267"/>
    </source>
</evidence>
<evidence type="ECO:0000256" key="2">
    <source>
        <dbReference type="ARBA" id="ARBA00005194"/>
    </source>
</evidence>
<comment type="pathway">
    <text evidence="2 9">Lipid metabolism; fatty acid biosynthesis.</text>
</comment>
<dbReference type="PROSITE" id="PS00188">
    <property type="entry name" value="BIOTIN"/>
    <property type="match status" value="1"/>
</dbReference>
<dbReference type="EMBL" id="QFBC01000004">
    <property type="protein sequence ID" value="PWE55937.1"/>
    <property type="molecule type" value="Genomic_DNA"/>
</dbReference>
<dbReference type="PANTHER" id="PTHR45266">
    <property type="entry name" value="OXALOACETATE DECARBOXYLASE ALPHA CHAIN"/>
    <property type="match status" value="1"/>
</dbReference>
<dbReference type="AlphaFoldDB" id="A0A2U2DRL3"/>
<proteinExistence type="predicted"/>
<protein>
    <recommendedName>
        <fullName evidence="3 9">Biotin carboxyl carrier protein of acetyl-CoA carboxylase</fullName>
    </recommendedName>
</protein>
<dbReference type="OrthoDB" id="9811735at2"/>
<sequence>MDLILIEKLMRLLENSALEELDVTQDGVRIRLAKSVRGSGPAGDRAETPEMSAEAQIAEVLALPHEHAGREHKVVAGLIGTFYRASAPDAAVFVEEGDRVEDGQTLGLLEAMKTFNPVEADCAGRITAILVADGTSVEAGTPLFLIEKEA</sequence>
<dbReference type="InterPro" id="IPR050709">
    <property type="entry name" value="Biotin_Carboxyl_Carrier/Decarb"/>
</dbReference>
<keyword evidence="4 9" id="KW-0444">Lipid biosynthesis</keyword>
<reference evidence="11 12" key="1">
    <citation type="submission" date="2018-05" db="EMBL/GenBank/DDBJ databases">
        <title>The draft genome of strain NS-104.</title>
        <authorList>
            <person name="Hang P."/>
            <person name="Jiang J."/>
        </authorList>
    </citation>
    <scope>NUCLEOTIDE SEQUENCE [LARGE SCALE GENOMIC DNA]</scope>
    <source>
        <strain evidence="11 12">NS-104</strain>
    </source>
</reference>
<evidence type="ECO:0000256" key="4">
    <source>
        <dbReference type="ARBA" id="ARBA00022516"/>
    </source>
</evidence>
<dbReference type="PANTHER" id="PTHR45266:SF3">
    <property type="entry name" value="OXALOACETATE DECARBOXYLASE ALPHA CHAIN"/>
    <property type="match status" value="1"/>
</dbReference>
<keyword evidence="6 9" id="KW-0443">Lipid metabolism</keyword>
<dbReference type="InterPro" id="IPR001249">
    <property type="entry name" value="AcCoA_biotinCC"/>
</dbReference>
<evidence type="ECO:0000256" key="3">
    <source>
        <dbReference type="ARBA" id="ARBA00017562"/>
    </source>
</evidence>
<dbReference type="Pfam" id="PF00364">
    <property type="entry name" value="Biotin_lipoyl"/>
    <property type="match status" value="1"/>
</dbReference>
<dbReference type="Gene3D" id="2.40.50.100">
    <property type="match status" value="1"/>
</dbReference>
<evidence type="ECO:0000256" key="6">
    <source>
        <dbReference type="ARBA" id="ARBA00023098"/>
    </source>
</evidence>
<dbReference type="InterPro" id="IPR001882">
    <property type="entry name" value="Biotin_BS"/>
</dbReference>
<keyword evidence="7 9" id="KW-0275">Fatty acid biosynthesis</keyword>
<keyword evidence="5 9" id="KW-0276">Fatty acid metabolism</keyword>
<organism evidence="11 12">
    <name type="scientific">Metarhizobium album</name>
    <dbReference type="NCBI Taxonomy" id="2182425"/>
    <lineage>
        <taxon>Bacteria</taxon>
        <taxon>Pseudomonadati</taxon>
        <taxon>Pseudomonadota</taxon>
        <taxon>Alphaproteobacteria</taxon>
        <taxon>Hyphomicrobiales</taxon>
        <taxon>Rhizobiaceae</taxon>
        <taxon>Metarhizobium</taxon>
    </lineage>
</organism>
<evidence type="ECO:0000313" key="12">
    <source>
        <dbReference type="Proteomes" id="UP000245252"/>
    </source>
</evidence>
<name>A0A2U2DRL3_9HYPH</name>
<comment type="caution">
    <text evidence="11">The sequence shown here is derived from an EMBL/GenBank/DDBJ whole genome shotgun (WGS) entry which is preliminary data.</text>
</comment>
<evidence type="ECO:0000256" key="1">
    <source>
        <dbReference type="ARBA" id="ARBA00003761"/>
    </source>
</evidence>
<dbReference type="GO" id="GO:0003989">
    <property type="term" value="F:acetyl-CoA carboxylase activity"/>
    <property type="evidence" value="ECO:0007669"/>
    <property type="project" value="InterPro"/>
</dbReference>
<gene>
    <name evidence="11" type="ORF">DEM27_10815</name>
</gene>
<dbReference type="PRINTS" id="PR01071">
    <property type="entry name" value="ACOABIOTINCC"/>
</dbReference>
<dbReference type="RefSeq" id="WP_109458255.1">
    <property type="nucleotide sequence ID" value="NZ_QFBC01000004.1"/>
</dbReference>
<evidence type="ECO:0000256" key="5">
    <source>
        <dbReference type="ARBA" id="ARBA00022832"/>
    </source>
</evidence>
<dbReference type="InterPro" id="IPR000089">
    <property type="entry name" value="Biotin_lipoyl"/>
</dbReference>
<dbReference type="SUPFAM" id="SSF51230">
    <property type="entry name" value="Single hybrid motif"/>
    <property type="match status" value="1"/>
</dbReference>
<dbReference type="CDD" id="cd06850">
    <property type="entry name" value="biotinyl_domain"/>
    <property type="match status" value="1"/>
</dbReference>
<feature type="domain" description="Lipoyl-binding" evidence="10">
    <location>
        <begin position="71"/>
        <end position="147"/>
    </location>
</feature>